<evidence type="ECO:0000313" key="2">
    <source>
        <dbReference type="Proteomes" id="UP000314982"/>
    </source>
</evidence>
<dbReference type="Ensembl" id="ENSHHUT00000072547.1">
    <property type="protein sequence ID" value="ENSHHUP00000070213.1"/>
    <property type="gene ID" value="ENSHHUG00000041305.1"/>
</dbReference>
<name>A0A4W5Q7C3_9TELE</name>
<dbReference type="GeneTree" id="ENSGT00940000155504"/>
<dbReference type="AlphaFoldDB" id="A0A4W5Q7C3"/>
<sequence>MVHNLVAMELAYINTKHPDFADACGVMNNNVEESRRNRMRELPTAVPRDKSIVNVPVCQPPIPTEPPAFVDAEGAKVGHEMGILRASCCALRTQSAPALMPSLNNVLSALSLSVRLRLPEQGPRGTGNWRGMLKGTRGAPSAGPSSPHKGLAVNLLDVPVPVARKLSSREQHDCEVIERLIKS</sequence>
<reference evidence="1" key="3">
    <citation type="submission" date="2025-09" db="UniProtKB">
        <authorList>
            <consortium name="Ensembl"/>
        </authorList>
    </citation>
    <scope>IDENTIFICATION</scope>
</reference>
<protein>
    <recommendedName>
        <fullName evidence="3">Dynamin stalk domain-containing protein</fullName>
    </recommendedName>
</protein>
<evidence type="ECO:0000313" key="1">
    <source>
        <dbReference type="Ensembl" id="ENSHHUP00000070213.1"/>
    </source>
</evidence>
<proteinExistence type="predicted"/>
<reference evidence="2" key="1">
    <citation type="submission" date="2018-06" db="EMBL/GenBank/DDBJ databases">
        <title>Genome assembly of Danube salmon.</title>
        <authorList>
            <person name="Macqueen D.J."/>
            <person name="Gundappa M.K."/>
        </authorList>
    </citation>
    <scope>NUCLEOTIDE SEQUENCE [LARGE SCALE GENOMIC DNA]</scope>
</reference>
<dbReference type="STRING" id="62062.ENSHHUP00000070213"/>
<dbReference type="Proteomes" id="UP000314982">
    <property type="component" value="Unassembled WGS sequence"/>
</dbReference>
<reference evidence="1" key="2">
    <citation type="submission" date="2025-08" db="UniProtKB">
        <authorList>
            <consortium name="Ensembl"/>
        </authorList>
    </citation>
    <scope>IDENTIFICATION</scope>
</reference>
<organism evidence="1 2">
    <name type="scientific">Hucho hucho</name>
    <name type="common">huchen</name>
    <dbReference type="NCBI Taxonomy" id="62062"/>
    <lineage>
        <taxon>Eukaryota</taxon>
        <taxon>Metazoa</taxon>
        <taxon>Chordata</taxon>
        <taxon>Craniata</taxon>
        <taxon>Vertebrata</taxon>
        <taxon>Euteleostomi</taxon>
        <taxon>Actinopterygii</taxon>
        <taxon>Neopterygii</taxon>
        <taxon>Teleostei</taxon>
        <taxon>Protacanthopterygii</taxon>
        <taxon>Salmoniformes</taxon>
        <taxon>Salmonidae</taxon>
        <taxon>Salmoninae</taxon>
        <taxon>Hucho</taxon>
    </lineage>
</organism>
<dbReference type="Gene3D" id="1.20.120.1240">
    <property type="entry name" value="Dynamin, middle domain"/>
    <property type="match status" value="1"/>
</dbReference>
<accession>A0A4W5Q7C3</accession>
<keyword evidence="2" id="KW-1185">Reference proteome</keyword>
<evidence type="ECO:0008006" key="3">
    <source>
        <dbReference type="Google" id="ProtNLM"/>
    </source>
</evidence>